<dbReference type="EMBL" id="GL761554">
    <property type="protein sequence ID" value="EFZ23122.1"/>
    <property type="molecule type" value="Genomic_DNA"/>
</dbReference>
<feature type="non-terminal residue" evidence="2">
    <location>
        <position position="1"/>
    </location>
</feature>
<name>E9I8I1_SOLIN</name>
<organism>
    <name type="scientific">Solenopsis invicta</name>
    <name type="common">Red imported fire ant</name>
    <name type="synonym">Solenopsis wagneri</name>
    <dbReference type="NCBI Taxonomy" id="13686"/>
    <lineage>
        <taxon>Eukaryota</taxon>
        <taxon>Metazoa</taxon>
        <taxon>Ecdysozoa</taxon>
        <taxon>Arthropoda</taxon>
        <taxon>Hexapoda</taxon>
        <taxon>Insecta</taxon>
        <taxon>Pterygota</taxon>
        <taxon>Neoptera</taxon>
        <taxon>Endopterygota</taxon>
        <taxon>Hymenoptera</taxon>
        <taxon>Apocrita</taxon>
        <taxon>Aculeata</taxon>
        <taxon>Formicoidea</taxon>
        <taxon>Formicidae</taxon>
        <taxon>Myrmicinae</taxon>
        <taxon>Solenopsis</taxon>
    </lineage>
</organism>
<dbReference type="HOGENOM" id="CLU_929316_0_0_1"/>
<gene>
    <name evidence="2" type="ORF">SINV_00832</name>
</gene>
<feature type="non-terminal residue" evidence="2">
    <location>
        <position position="300"/>
    </location>
</feature>
<evidence type="ECO:0000313" key="2">
    <source>
        <dbReference type="EMBL" id="EFZ23122.1"/>
    </source>
</evidence>
<evidence type="ECO:0008006" key="3">
    <source>
        <dbReference type="Google" id="ProtNLM"/>
    </source>
</evidence>
<sequence length="300" mass="35634">REEGESIEAKIAFSNVAGLGNKDGDFWKGIKNWDVVVMAETWMEKRGCDRIKERMTRGFRWEVQLVSRRSKKGRAIGGMAIEIRNDRSDRGSGRKGYRGETIGSKRKEVKNYEVWKRRGKKKEGKMEMERQRDKRSEKIQVFRVCVSKEWKTGRTGMVIMGQVWGIRKRKFGREKGKKVWLFNALVWTVMAYGVDLGLEGKRENGKDAGRILEMSDGGGRDKLRGKAGRRAWGFEEKLAEGKRNKLVRCWEEIRERTKREKNLSAWEKKRQEFFEEREKWDRNKQRKEKWRKIRESQYNK</sequence>
<proteinExistence type="predicted"/>
<reference evidence="2" key="1">
    <citation type="journal article" date="2011" name="Proc. Natl. Acad. Sci. U.S.A.">
        <title>The genome of the fire ant Solenopsis invicta.</title>
        <authorList>
            <person name="Wurm Y."/>
            <person name="Wang J."/>
            <person name="Riba-Grognuz O."/>
            <person name="Corona M."/>
            <person name="Nygaard S."/>
            <person name="Hunt B.G."/>
            <person name="Ingram K.K."/>
            <person name="Falquet L."/>
            <person name="Nipitwattanaphon M."/>
            <person name="Gotzek D."/>
            <person name="Dijkstra M.B."/>
            <person name="Oettler J."/>
            <person name="Comtesse F."/>
            <person name="Shih C.J."/>
            <person name="Wu W.J."/>
            <person name="Yang C.C."/>
            <person name="Thomas J."/>
            <person name="Beaudoing E."/>
            <person name="Pradervand S."/>
            <person name="Flegel V."/>
            <person name="Cook E.D."/>
            <person name="Fabbretti R."/>
            <person name="Stockinger H."/>
            <person name="Long L."/>
            <person name="Farmerie W.G."/>
            <person name="Oakey J."/>
            <person name="Boomsma J.J."/>
            <person name="Pamilo P."/>
            <person name="Yi S.V."/>
            <person name="Heinze J."/>
            <person name="Goodisman M.A."/>
            <person name="Farinelli L."/>
            <person name="Harshman K."/>
            <person name="Hulo N."/>
            <person name="Cerutti L."/>
            <person name="Xenarios I."/>
            <person name="Shoemaker D."/>
            <person name="Keller L."/>
        </authorList>
    </citation>
    <scope>NUCLEOTIDE SEQUENCE [LARGE SCALE GENOMIC DNA]</scope>
</reference>
<accession>E9I8I1</accession>
<protein>
    <recommendedName>
        <fullName evidence="3">Endonuclease/exonuclease/phosphatase domain-containing protein</fullName>
    </recommendedName>
</protein>
<feature type="region of interest" description="Disordered" evidence="1">
    <location>
        <begin position="276"/>
        <end position="300"/>
    </location>
</feature>
<dbReference type="AlphaFoldDB" id="E9I8I1"/>
<evidence type="ECO:0000256" key="1">
    <source>
        <dbReference type="SAM" id="MobiDB-lite"/>
    </source>
</evidence>